<organism evidence="2 3">
    <name type="scientific">Schizopora paradoxa</name>
    <dbReference type="NCBI Taxonomy" id="27342"/>
    <lineage>
        <taxon>Eukaryota</taxon>
        <taxon>Fungi</taxon>
        <taxon>Dikarya</taxon>
        <taxon>Basidiomycota</taxon>
        <taxon>Agaricomycotina</taxon>
        <taxon>Agaricomycetes</taxon>
        <taxon>Hymenochaetales</taxon>
        <taxon>Schizoporaceae</taxon>
        <taxon>Schizopora</taxon>
    </lineage>
</organism>
<feature type="non-terminal residue" evidence="2">
    <location>
        <position position="233"/>
    </location>
</feature>
<gene>
    <name evidence="2" type="ORF">SCHPADRAFT_858528</name>
</gene>
<dbReference type="InParanoid" id="A0A0H2RAL6"/>
<dbReference type="Proteomes" id="UP000053477">
    <property type="component" value="Unassembled WGS sequence"/>
</dbReference>
<keyword evidence="2" id="KW-0808">Transferase</keyword>
<keyword evidence="3" id="KW-1185">Reference proteome</keyword>
<dbReference type="Pfam" id="PF07714">
    <property type="entry name" value="PK_Tyr_Ser-Thr"/>
    <property type="match status" value="1"/>
</dbReference>
<evidence type="ECO:0000259" key="1">
    <source>
        <dbReference type="PROSITE" id="PS50011"/>
    </source>
</evidence>
<dbReference type="InterPro" id="IPR001245">
    <property type="entry name" value="Ser-Thr/Tyr_kinase_cat_dom"/>
</dbReference>
<dbReference type="AlphaFoldDB" id="A0A0H2RAL6"/>
<proteinExistence type="predicted"/>
<dbReference type="Gene3D" id="1.10.510.10">
    <property type="entry name" value="Transferase(Phosphotransferase) domain 1"/>
    <property type="match status" value="1"/>
</dbReference>
<keyword evidence="2" id="KW-0418">Kinase</keyword>
<dbReference type="GO" id="GO:0005524">
    <property type="term" value="F:ATP binding"/>
    <property type="evidence" value="ECO:0007669"/>
    <property type="project" value="InterPro"/>
</dbReference>
<dbReference type="InterPro" id="IPR051681">
    <property type="entry name" value="Ser/Thr_Kinases-Pseudokinases"/>
</dbReference>
<dbReference type="PANTHER" id="PTHR44329">
    <property type="entry name" value="SERINE/THREONINE-PROTEIN KINASE TNNI3K-RELATED"/>
    <property type="match status" value="1"/>
</dbReference>
<dbReference type="InterPro" id="IPR008271">
    <property type="entry name" value="Ser/Thr_kinase_AS"/>
</dbReference>
<dbReference type="PROSITE" id="PS50011">
    <property type="entry name" value="PROTEIN_KINASE_DOM"/>
    <property type="match status" value="1"/>
</dbReference>
<evidence type="ECO:0000313" key="3">
    <source>
        <dbReference type="Proteomes" id="UP000053477"/>
    </source>
</evidence>
<dbReference type="PANTHER" id="PTHR44329:SF214">
    <property type="entry name" value="PROTEIN KINASE DOMAIN-CONTAINING PROTEIN"/>
    <property type="match status" value="1"/>
</dbReference>
<dbReference type="EMBL" id="KQ086073">
    <property type="protein sequence ID" value="KLO08884.1"/>
    <property type="molecule type" value="Genomic_DNA"/>
</dbReference>
<dbReference type="OrthoDB" id="4062651at2759"/>
<dbReference type="InterPro" id="IPR000719">
    <property type="entry name" value="Prot_kinase_dom"/>
</dbReference>
<protein>
    <submittedName>
        <fullName evidence="2">Kinase-like protein</fullName>
    </submittedName>
</protein>
<dbReference type="PROSITE" id="PS00108">
    <property type="entry name" value="PROTEIN_KINASE_ST"/>
    <property type="match status" value="1"/>
</dbReference>
<dbReference type="PIRSF" id="PIRSF000654">
    <property type="entry name" value="Integrin-linked_kinase"/>
    <property type="match status" value="1"/>
</dbReference>
<name>A0A0H2RAL6_9AGAM</name>
<dbReference type="SMART" id="SM00220">
    <property type="entry name" value="S_TKc"/>
    <property type="match status" value="1"/>
</dbReference>
<dbReference type="PRINTS" id="PR00109">
    <property type="entry name" value="TYRKINASE"/>
</dbReference>
<dbReference type="GO" id="GO:0004674">
    <property type="term" value="F:protein serine/threonine kinase activity"/>
    <property type="evidence" value="ECO:0007669"/>
    <property type="project" value="TreeGrafter"/>
</dbReference>
<dbReference type="InterPro" id="IPR011009">
    <property type="entry name" value="Kinase-like_dom_sf"/>
</dbReference>
<reference evidence="2 3" key="1">
    <citation type="submission" date="2015-04" db="EMBL/GenBank/DDBJ databases">
        <title>Complete genome sequence of Schizopora paradoxa KUC8140, a cosmopolitan wood degrader in East Asia.</title>
        <authorList>
            <consortium name="DOE Joint Genome Institute"/>
            <person name="Min B."/>
            <person name="Park H."/>
            <person name="Jang Y."/>
            <person name="Kim J.-J."/>
            <person name="Kim K.H."/>
            <person name="Pangilinan J."/>
            <person name="Lipzen A."/>
            <person name="Riley R."/>
            <person name="Grigoriev I.V."/>
            <person name="Spatafora J.W."/>
            <person name="Choi I.-G."/>
        </authorList>
    </citation>
    <scope>NUCLEOTIDE SEQUENCE [LARGE SCALE GENOMIC DNA]</scope>
    <source>
        <strain evidence="2 3">KUC8140</strain>
    </source>
</reference>
<dbReference type="STRING" id="27342.A0A0H2RAL6"/>
<accession>A0A0H2RAL6</accession>
<evidence type="ECO:0000313" key="2">
    <source>
        <dbReference type="EMBL" id="KLO08884.1"/>
    </source>
</evidence>
<feature type="domain" description="Protein kinase" evidence="1">
    <location>
        <begin position="1"/>
        <end position="233"/>
    </location>
</feature>
<sequence length="233" mass="25670">MVLEVEAPNQCNDILKALCREASLWKMTDHVNVAKFIGICRVKTEQTHEQIALASPWMKNGNLLTYAERNKDINRPRLLAQVIRGIIYLHSINIIHGDLKCANVLVSDAGMAQLTDFGLSSVGDGMAHFGGSFSNSAGNPRWLAPELLFPALYGLSGNPTQETDVYVFGMTALELFSGKVPFHDLTDASVPLEVAIKGLKPARPGPISESRDLTDSIWELLEKCWQTDPLLRP</sequence>
<dbReference type="SUPFAM" id="SSF56112">
    <property type="entry name" value="Protein kinase-like (PK-like)"/>
    <property type="match status" value="1"/>
</dbReference>